<dbReference type="GO" id="GO:0008270">
    <property type="term" value="F:zinc ion binding"/>
    <property type="evidence" value="ECO:0007669"/>
    <property type="project" value="InterPro"/>
</dbReference>
<dbReference type="SMART" id="SM00451">
    <property type="entry name" value="ZnF_U1"/>
    <property type="match status" value="2"/>
</dbReference>
<comment type="caution">
    <text evidence="3">The sequence shown here is derived from an EMBL/GenBank/DDBJ whole genome shotgun (WGS) entry which is preliminary data.</text>
</comment>
<dbReference type="InterPro" id="IPR013087">
    <property type="entry name" value="Znf_C2H2_type"/>
</dbReference>
<organism evidence="3 4">
    <name type="scientific">Trichonephila inaurata madagascariensis</name>
    <dbReference type="NCBI Taxonomy" id="2747483"/>
    <lineage>
        <taxon>Eukaryota</taxon>
        <taxon>Metazoa</taxon>
        <taxon>Ecdysozoa</taxon>
        <taxon>Arthropoda</taxon>
        <taxon>Chelicerata</taxon>
        <taxon>Arachnida</taxon>
        <taxon>Araneae</taxon>
        <taxon>Araneomorphae</taxon>
        <taxon>Entelegynae</taxon>
        <taxon>Araneoidea</taxon>
        <taxon>Nephilidae</taxon>
        <taxon>Trichonephila</taxon>
        <taxon>Trichonephila inaurata</taxon>
    </lineage>
</organism>
<dbReference type="GO" id="GO:0003676">
    <property type="term" value="F:nucleic acid binding"/>
    <property type="evidence" value="ECO:0007669"/>
    <property type="project" value="InterPro"/>
</dbReference>
<dbReference type="InterPro" id="IPR056767">
    <property type="entry name" value="C2H2-Znf_KIN17"/>
</dbReference>
<keyword evidence="4" id="KW-1185">Reference proteome</keyword>
<proteinExistence type="predicted"/>
<reference evidence="3" key="1">
    <citation type="submission" date="2020-08" db="EMBL/GenBank/DDBJ databases">
        <title>Multicomponent nature underlies the extraordinary mechanical properties of spider dragline silk.</title>
        <authorList>
            <person name="Kono N."/>
            <person name="Nakamura H."/>
            <person name="Mori M."/>
            <person name="Yoshida Y."/>
            <person name="Ohtoshi R."/>
            <person name="Malay A.D."/>
            <person name="Moran D.A.P."/>
            <person name="Tomita M."/>
            <person name="Numata K."/>
            <person name="Arakawa K."/>
        </authorList>
    </citation>
    <scope>NUCLEOTIDE SEQUENCE</scope>
</reference>
<dbReference type="SUPFAM" id="SSF57667">
    <property type="entry name" value="beta-beta-alpha zinc fingers"/>
    <property type="match status" value="2"/>
</dbReference>
<evidence type="ECO:0000256" key="1">
    <source>
        <dbReference type="SAM" id="MobiDB-lite"/>
    </source>
</evidence>
<dbReference type="InterPro" id="IPR003604">
    <property type="entry name" value="Matrin/U1-like-C_Znf_C2H2"/>
</dbReference>
<dbReference type="OrthoDB" id="6436350at2759"/>
<gene>
    <name evidence="3" type="ORF">TNIN_246181</name>
</gene>
<feature type="domain" description="C2H2-type" evidence="2">
    <location>
        <begin position="107"/>
        <end position="129"/>
    </location>
</feature>
<dbReference type="Pfam" id="PF25095">
    <property type="entry name" value="C2H2-zf_KIN17"/>
    <property type="match status" value="1"/>
</dbReference>
<evidence type="ECO:0000313" key="3">
    <source>
        <dbReference type="EMBL" id="GFY75079.1"/>
    </source>
</evidence>
<dbReference type="PROSITE" id="PS00028">
    <property type="entry name" value="ZINC_FINGER_C2H2_1"/>
    <property type="match status" value="2"/>
</dbReference>
<dbReference type="AlphaFoldDB" id="A0A8X7CJ79"/>
<dbReference type="EMBL" id="BMAV01021127">
    <property type="protein sequence ID" value="GFY75079.1"/>
    <property type="molecule type" value="Genomic_DNA"/>
</dbReference>
<evidence type="ECO:0000259" key="2">
    <source>
        <dbReference type="PROSITE" id="PS00028"/>
    </source>
</evidence>
<feature type="region of interest" description="Disordered" evidence="1">
    <location>
        <begin position="80"/>
        <end position="100"/>
    </location>
</feature>
<protein>
    <recommendedName>
        <fullName evidence="2">C2H2-type domain-containing protein</fullName>
    </recommendedName>
</protein>
<sequence>MAAKSANAKESVLCSSSKSIPANLLSVVRKISTSKKVRIIDTNKCFKSSSRETGLLPYPHLEASGWQRDVDKLQLFHDESEQQEKEPHAHSSTTERSETDQDRDKICVICDKIFDGPTAFEEHLQGACHKKKIETTFLRNVADSTLHTSIEYNTGAVPKYYCTTCKKQCTDRIQYNEHILSEVHIKNKAEISA</sequence>
<dbReference type="SMART" id="SM00355">
    <property type="entry name" value="ZnF_C2H2"/>
    <property type="match status" value="2"/>
</dbReference>
<dbReference type="InterPro" id="IPR036236">
    <property type="entry name" value="Znf_C2H2_sf"/>
</dbReference>
<dbReference type="Gene3D" id="3.30.160.60">
    <property type="entry name" value="Classic Zinc Finger"/>
    <property type="match status" value="2"/>
</dbReference>
<dbReference type="Proteomes" id="UP000886998">
    <property type="component" value="Unassembled WGS sequence"/>
</dbReference>
<name>A0A8X7CJ79_9ARAC</name>
<accession>A0A8X7CJ79</accession>
<feature type="domain" description="C2H2-type" evidence="2">
    <location>
        <begin position="162"/>
        <end position="184"/>
    </location>
</feature>
<evidence type="ECO:0000313" key="4">
    <source>
        <dbReference type="Proteomes" id="UP000886998"/>
    </source>
</evidence>
<dbReference type="Pfam" id="PF12874">
    <property type="entry name" value="zf-met"/>
    <property type="match status" value="1"/>
</dbReference>